<gene>
    <name evidence="2" type="primary">Fam169b</name>
    <name evidence="2" type="ORF">GTO95_0010211</name>
</gene>
<proteinExistence type="predicted"/>
<feature type="signal peptide" evidence="1">
    <location>
        <begin position="1"/>
        <end position="24"/>
    </location>
</feature>
<protein>
    <submittedName>
        <fullName evidence="2">F169B protein</fullName>
    </submittedName>
</protein>
<comment type="caution">
    <text evidence="2">The sequence shown here is derived from an EMBL/GenBank/DDBJ whole genome shotgun (WGS) entry which is preliminary data.</text>
</comment>
<accession>A0A8J7NFE2</accession>
<organism evidence="2 3">
    <name type="scientific">Atractosteus spatula</name>
    <name type="common">Alligator gar</name>
    <name type="synonym">Lepisosteus spatula</name>
    <dbReference type="NCBI Taxonomy" id="7917"/>
    <lineage>
        <taxon>Eukaryota</taxon>
        <taxon>Metazoa</taxon>
        <taxon>Chordata</taxon>
        <taxon>Craniata</taxon>
        <taxon>Vertebrata</taxon>
        <taxon>Euteleostomi</taxon>
        <taxon>Actinopterygii</taxon>
        <taxon>Neopterygii</taxon>
        <taxon>Holostei</taxon>
        <taxon>Semionotiformes</taxon>
        <taxon>Lepisosteidae</taxon>
        <taxon>Atractosteus</taxon>
    </lineage>
</organism>
<feature type="chain" id="PRO_5035255925" evidence="1">
    <location>
        <begin position="25"/>
        <end position="178"/>
    </location>
</feature>
<name>A0A8J7NFE2_ATRSP</name>
<reference evidence="2" key="1">
    <citation type="journal article" date="2021" name="Cell">
        <title>Tracing the genetic footprints of vertebrate landing in non-teleost ray-finned fishes.</title>
        <authorList>
            <person name="Bi X."/>
            <person name="Wang K."/>
            <person name="Yang L."/>
            <person name="Pan H."/>
            <person name="Jiang H."/>
            <person name="Wei Q."/>
            <person name="Fang M."/>
            <person name="Yu H."/>
            <person name="Zhu C."/>
            <person name="Cai Y."/>
            <person name="He Y."/>
            <person name="Gan X."/>
            <person name="Zeng H."/>
            <person name="Yu D."/>
            <person name="Zhu Y."/>
            <person name="Jiang H."/>
            <person name="Qiu Q."/>
            <person name="Yang H."/>
            <person name="Zhang Y.E."/>
            <person name="Wang W."/>
            <person name="Zhu M."/>
            <person name="He S."/>
            <person name="Zhang G."/>
        </authorList>
    </citation>
    <scope>NUCLEOTIDE SEQUENCE</scope>
    <source>
        <strain evidence="2">Allg_001</strain>
    </source>
</reference>
<feature type="non-terminal residue" evidence="2">
    <location>
        <position position="178"/>
    </location>
</feature>
<dbReference type="PANTHER" id="PTHR22442">
    <property type="match status" value="1"/>
</dbReference>
<dbReference type="AlphaFoldDB" id="A0A8J7NFE2"/>
<keyword evidence="1" id="KW-0732">Signal</keyword>
<dbReference type="InterPro" id="IPR029625">
    <property type="entry name" value="FAM169"/>
</dbReference>
<dbReference type="EMBL" id="JAAWVO010004691">
    <property type="protein sequence ID" value="MBN3312347.1"/>
    <property type="molecule type" value="Genomic_DNA"/>
</dbReference>
<dbReference type="PANTHER" id="PTHR22442:SF4">
    <property type="entry name" value="PROTEIN FAM169BP"/>
    <property type="match status" value="1"/>
</dbReference>
<sequence length="178" mass="20034">CGVLQVRSIGERVVLFLLSQVVFGALERPVDEDIYFTPHPAGELGKILWRDGEAAGFYTIKRKGSLCDSCTSQSYTLPVLDTLFVRRRWRRAGLALGMLEDFCSSFASEEALGISCPISASMYQVCRKFLLAHEEQRDRLFEVEAPGGWSQRRSVWLQARPGGTAAHREARTRARDHL</sequence>
<keyword evidence="3" id="KW-1185">Reference proteome</keyword>
<dbReference type="Proteomes" id="UP000736164">
    <property type="component" value="Unassembled WGS sequence"/>
</dbReference>
<feature type="non-terminal residue" evidence="2">
    <location>
        <position position="1"/>
    </location>
</feature>
<evidence type="ECO:0000313" key="2">
    <source>
        <dbReference type="EMBL" id="MBN3312347.1"/>
    </source>
</evidence>
<evidence type="ECO:0000256" key="1">
    <source>
        <dbReference type="SAM" id="SignalP"/>
    </source>
</evidence>
<evidence type="ECO:0000313" key="3">
    <source>
        <dbReference type="Proteomes" id="UP000736164"/>
    </source>
</evidence>